<organism evidence="2 3">
    <name type="scientific">Penicillium atrosanguineum</name>
    <dbReference type="NCBI Taxonomy" id="1132637"/>
    <lineage>
        <taxon>Eukaryota</taxon>
        <taxon>Fungi</taxon>
        <taxon>Dikarya</taxon>
        <taxon>Ascomycota</taxon>
        <taxon>Pezizomycotina</taxon>
        <taxon>Eurotiomycetes</taxon>
        <taxon>Eurotiomycetidae</taxon>
        <taxon>Eurotiales</taxon>
        <taxon>Aspergillaceae</taxon>
        <taxon>Penicillium</taxon>
    </lineage>
</organism>
<proteinExistence type="predicted"/>
<dbReference type="EMBL" id="JAPZBO010000002">
    <property type="protein sequence ID" value="KAJ5324875.1"/>
    <property type="molecule type" value="Genomic_DNA"/>
</dbReference>
<name>A0A9W9U8K9_9EURO</name>
<keyword evidence="3" id="KW-1185">Reference proteome</keyword>
<comment type="caution">
    <text evidence="2">The sequence shown here is derived from an EMBL/GenBank/DDBJ whole genome shotgun (WGS) entry which is preliminary data.</text>
</comment>
<sequence>MGAPEMLLPRESPKGELDIESNARYEYDPWLLDDHPLRSHPTECIPGLGTFIAEWLVSVQKRWKETLLRATCLILACLAALQCLRALPSPTKVHPRPATVSRHSHRDLPNTCTFPHSDPRPNALTQSVAAGCEGFRTDIWMHDNELQMGLSSHDPANDLQIRFDSLLTRREADASSPGSQLPINPETMSMADARTFMLVLDAKSPIDELYSILALRLDTLRQRGRLSHWDGAEVVQGAVIVVVTGDSLPSTDCANQSYSDVFWISKGDISGGDVMDDHLTPICA</sequence>
<reference evidence="2" key="1">
    <citation type="submission" date="2022-12" db="EMBL/GenBank/DDBJ databases">
        <authorList>
            <person name="Petersen C."/>
        </authorList>
    </citation>
    <scope>NUCLEOTIDE SEQUENCE</scope>
    <source>
        <strain evidence="2">IBT 21472</strain>
    </source>
</reference>
<dbReference type="AlphaFoldDB" id="A0A9W9U8K9"/>
<dbReference type="Proteomes" id="UP001147746">
    <property type="component" value="Unassembled WGS sequence"/>
</dbReference>
<evidence type="ECO:0000313" key="2">
    <source>
        <dbReference type="EMBL" id="KAJ5324875.1"/>
    </source>
</evidence>
<gene>
    <name evidence="2" type="ORF">N7476_003475</name>
</gene>
<evidence type="ECO:0000256" key="1">
    <source>
        <dbReference type="SAM" id="MobiDB-lite"/>
    </source>
</evidence>
<reference evidence="2" key="2">
    <citation type="journal article" date="2023" name="IMA Fungus">
        <title>Comparative genomic study of the Penicillium genus elucidates a diverse pangenome and 15 lateral gene transfer events.</title>
        <authorList>
            <person name="Petersen C."/>
            <person name="Sorensen T."/>
            <person name="Nielsen M.R."/>
            <person name="Sondergaard T.E."/>
            <person name="Sorensen J.L."/>
            <person name="Fitzpatrick D.A."/>
            <person name="Frisvad J.C."/>
            <person name="Nielsen K.L."/>
        </authorList>
    </citation>
    <scope>NUCLEOTIDE SEQUENCE</scope>
    <source>
        <strain evidence="2">IBT 21472</strain>
    </source>
</reference>
<protein>
    <submittedName>
        <fullName evidence="2">Uncharacterized protein</fullName>
    </submittedName>
</protein>
<accession>A0A9W9U8K9</accession>
<feature type="region of interest" description="Disordered" evidence="1">
    <location>
        <begin position="92"/>
        <end position="120"/>
    </location>
</feature>
<evidence type="ECO:0000313" key="3">
    <source>
        <dbReference type="Proteomes" id="UP001147746"/>
    </source>
</evidence>